<dbReference type="EMBL" id="PEXW01000040">
    <property type="protein sequence ID" value="PIS40710.1"/>
    <property type="molecule type" value="Genomic_DNA"/>
</dbReference>
<comment type="caution">
    <text evidence="1">The sequence shown here is derived from an EMBL/GenBank/DDBJ whole genome shotgun (WGS) entry which is preliminary data.</text>
</comment>
<accession>A0A2H0YQH3</accession>
<sequence>NCNPQYQWGLNYPAIGFLAEANTTPYFLFGDRVSCGTNCLDTSKWKYNTADGLITFLNQTQGDTLVSTYQLDSKVIFKDLAIKAKNLDMYTCNPNPPESLPWHGATVSGFGSVPADYPLQATINFLPPDGRTISITNGVSAELSTGIDWKQVEIMFGLKSRNTDCRVVIFTKEGVIGQYVDSNCDFNS</sequence>
<gene>
    <name evidence="1" type="ORF">COT26_01890</name>
</gene>
<protein>
    <submittedName>
        <fullName evidence="1">Uncharacterized protein</fullName>
    </submittedName>
</protein>
<evidence type="ECO:0000313" key="1">
    <source>
        <dbReference type="EMBL" id="PIS40710.1"/>
    </source>
</evidence>
<proteinExistence type="predicted"/>
<organism evidence="1 2">
    <name type="scientific">Candidatus Kerfeldbacteria bacterium CG08_land_8_20_14_0_20_43_14</name>
    <dbReference type="NCBI Taxonomy" id="2014246"/>
    <lineage>
        <taxon>Bacteria</taxon>
        <taxon>Candidatus Kerfeldiibacteriota</taxon>
    </lineage>
</organism>
<feature type="non-terminal residue" evidence="1">
    <location>
        <position position="1"/>
    </location>
</feature>
<name>A0A2H0YQH3_9BACT</name>
<dbReference type="AlphaFoldDB" id="A0A2H0YQH3"/>
<reference evidence="2" key="1">
    <citation type="submission" date="2017-09" db="EMBL/GenBank/DDBJ databases">
        <title>Depth-based differentiation of microbial function through sediment-hosted aquifers and enrichment of novel symbionts in the deep terrestrial subsurface.</title>
        <authorList>
            <person name="Probst A.J."/>
            <person name="Ladd B."/>
            <person name="Jarett J.K."/>
            <person name="Geller-Mcgrath D.E."/>
            <person name="Sieber C.M.K."/>
            <person name="Emerson J.B."/>
            <person name="Anantharaman K."/>
            <person name="Thomas B.C."/>
            <person name="Malmstrom R."/>
            <person name="Stieglmeier M."/>
            <person name="Klingl A."/>
            <person name="Woyke T."/>
            <person name="Ryan C.M."/>
            <person name="Banfield J.F."/>
        </authorList>
    </citation>
    <scope>NUCLEOTIDE SEQUENCE [LARGE SCALE GENOMIC DNA]</scope>
</reference>
<dbReference type="Proteomes" id="UP000236845">
    <property type="component" value="Unassembled WGS sequence"/>
</dbReference>
<evidence type="ECO:0000313" key="2">
    <source>
        <dbReference type="Proteomes" id="UP000236845"/>
    </source>
</evidence>